<protein>
    <submittedName>
        <fullName evidence="1">Uncharacterized protein</fullName>
    </submittedName>
</protein>
<reference evidence="1" key="1">
    <citation type="submission" date="2019-03" db="EMBL/GenBank/DDBJ databases">
        <authorList>
            <person name="Mank J."/>
            <person name="Almeida P."/>
        </authorList>
    </citation>
    <scope>NUCLEOTIDE SEQUENCE</scope>
    <source>
        <strain evidence="1">78183</strain>
    </source>
</reference>
<evidence type="ECO:0000313" key="1">
    <source>
        <dbReference type="EMBL" id="VFU44746.1"/>
    </source>
</evidence>
<organism evidence="1">
    <name type="scientific">Salix viminalis</name>
    <name type="common">Common osier</name>
    <name type="synonym">Basket willow</name>
    <dbReference type="NCBI Taxonomy" id="40686"/>
    <lineage>
        <taxon>Eukaryota</taxon>
        <taxon>Viridiplantae</taxon>
        <taxon>Streptophyta</taxon>
        <taxon>Embryophyta</taxon>
        <taxon>Tracheophyta</taxon>
        <taxon>Spermatophyta</taxon>
        <taxon>Magnoliopsida</taxon>
        <taxon>eudicotyledons</taxon>
        <taxon>Gunneridae</taxon>
        <taxon>Pentapetalae</taxon>
        <taxon>rosids</taxon>
        <taxon>fabids</taxon>
        <taxon>Malpighiales</taxon>
        <taxon>Salicaceae</taxon>
        <taxon>Saliceae</taxon>
        <taxon>Salix</taxon>
    </lineage>
</organism>
<name>A0A6N2M532_SALVM</name>
<sequence length="130" mass="15219">MPLFALQYLTCDRALLEQRATCPCCGSCRFQNTYVCITSMPPALALEIKDDHICRQDHEPFSKEESNEQLAAAAVQENMHEDVNPQHPRIKKKRRNLDMYRKYMEERDVHRECCEDSGLNQKRESCVGRR</sequence>
<dbReference type="AlphaFoldDB" id="A0A6N2M532"/>
<proteinExistence type="predicted"/>
<accession>A0A6N2M532</accession>
<gene>
    <name evidence="1" type="ORF">SVIM_LOCUS276497</name>
</gene>
<dbReference type="EMBL" id="CAADRP010001608">
    <property type="protein sequence ID" value="VFU44746.1"/>
    <property type="molecule type" value="Genomic_DNA"/>
</dbReference>